<dbReference type="PROSITE" id="PS50884">
    <property type="entry name" value="ZF_DOF_2"/>
    <property type="match status" value="1"/>
</dbReference>
<dbReference type="Pfam" id="PF13838">
    <property type="entry name" value="Clathrin_H_link"/>
    <property type="match status" value="1"/>
</dbReference>
<dbReference type="Pfam" id="PF04398">
    <property type="entry name" value="DUF538"/>
    <property type="match status" value="1"/>
</dbReference>
<dbReference type="InterPro" id="IPR016024">
    <property type="entry name" value="ARM-type_fold"/>
</dbReference>
<dbReference type="Pfam" id="PF02701">
    <property type="entry name" value="Zn_ribbon_Dof"/>
    <property type="match status" value="1"/>
</dbReference>
<evidence type="ECO:0000256" key="3">
    <source>
        <dbReference type="ARBA" id="ARBA00022833"/>
    </source>
</evidence>
<keyword evidence="6 9" id="KW-0804">Transcription</keyword>
<proteinExistence type="predicted"/>
<keyword evidence="5 8" id="KW-0238">DNA-binding</keyword>
<protein>
    <recommendedName>
        <fullName evidence="9">Dof zinc finger protein</fullName>
    </recommendedName>
</protein>
<comment type="subcellular location">
    <subcellularLocation>
        <location evidence="8 9">Nucleus</location>
    </subcellularLocation>
</comment>
<dbReference type="Gene3D" id="2.30.240.10">
    <property type="entry name" value="At5g01610-like"/>
    <property type="match status" value="1"/>
</dbReference>
<evidence type="ECO:0000256" key="9">
    <source>
        <dbReference type="RuleBase" id="RU369094"/>
    </source>
</evidence>
<evidence type="ECO:0000256" key="4">
    <source>
        <dbReference type="ARBA" id="ARBA00023015"/>
    </source>
</evidence>
<feature type="domain" description="Dof-type" evidence="10">
    <location>
        <begin position="30"/>
        <end position="84"/>
    </location>
</feature>
<dbReference type="GO" id="GO:0003677">
    <property type="term" value="F:DNA binding"/>
    <property type="evidence" value="ECO:0007669"/>
    <property type="project" value="UniProtKB-UniRule"/>
</dbReference>
<dbReference type="InterPro" id="IPR003851">
    <property type="entry name" value="Znf_Dof"/>
</dbReference>
<comment type="function">
    <text evidence="9">Transcription factor that binds specifically to a 5'-AA[AG]G-3' consensus core sequence.</text>
</comment>
<dbReference type="InterPro" id="IPR012331">
    <property type="entry name" value="Clathrin_H-chain_linker"/>
</dbReference>
<dbReference type="GO" id="GO:0003700">
    <property type="term" value="F:DNA-binding transcription factor activity"/>
    <property type="evidence" value="ECO:0007669"/>
    <property type="project" value="UniProtKB-UniRule"/>
</dbReference>
<dbReference type="GO" id="GO:0008270">
    <property type="term" value="F:zinc ion binding"/>
    <property type="evidence" value="ECO:0007669"/>
    <property type="project" value="UniProtKB-KW"/>
</dbReference>
<dbReference type="PANTHER" id="PTHR31992">
    <property type="entry name" value="DOF ZINC FINGER PROTEIN DOF1.4-RELATED"/>
    <property type="match status" value="1"/>
</dbReference>
<sequence>MAAAAGGPAWPGSMADRARLAKIPSPSRRSSARGPTQTNIKFCYFNNYSLSQPRYFCKTCRRYWTHGGTLRKRFPILPRSLNLAHNGLVEVISLDVAPPRHLRPPLPLPCYVHFFGIQAIPEKTIVYDEKAIKWKLSYGSISDLSGIQVKKLFVWLPVTGIVAHTQSHRIPDAEENTKCPFDFDLPLRSVPVQAGQTPPLLQYFGTLLTRGKLNAFESLELSRLVVNQVIQRFQELFSQTKYKEAAELRAESPQGILRALFL</sequence>
<keyword evidence="4 9" id="KW-0805">Transcription regulation</keyword>
<dbReference type="Gene3D" id="1.25.40.30">
    <property type="match status" value="2"/>
</dbReference>
<evidence type="ECO:0000256" key="1">
    <source>
        <dbReference type="ARBA" id="ARBA00022723"/>
    </source>
</evidence>
<dbReference type="EMBL" id="LR862147">
    <property type="protein sequence ID" value="CAD1828138.1"/>
    <property type="molecule type" value="Genomic_DNA"/>
</dbReference>
<dbReference type="SUPFAM" id="SSF48371">
    <property type="entry name" value="ARM repeat"/>
    <property type="match status" value="1"/>
</dbReference>
<name>A0A6V7PBZ8_ANACO</name>
<keyword evidence="7 8" id="KW-0539">Nucleus</keyword>
<evidence type="ECO:0000256" key="7">
    <source>
        <dbReference type="ARBA" id="ARBA00023242"/>
    </source>
</evidence>
<evidence type="ECO:0000256" key="5">
    <source>
        <dbReference type="ARBA" id="ARBA00023125"/>
    </source>
</evidence>
<keyword evidence="2 8" id="KW-0863">Zinc-finger</keyword>
<gene>
    <name evidence="11" type="ORF">CB5_LOCUS11349</name>
</gene>
<evidence type="ECO:0000313" key="11">
    <source>
        <dbReference type="EMBL" id="CAD1828138.1"/>
    </source>
</evidence>
<dbReference type="AlphaFoldDB" id="A0A6V7PBZ8"/>
<evidence type="ECO:0000259" key="10">
    <source>
        <dbReference type="PROSITE" id="PS50884"/>
    </source>
</evidence>
<organism evidence="11">
    <name type="scientific">Ananas comosus var. bracteatus</name>
    <name type="common">red pineapple</name>
    <dbReference type="NCBI Taxonomy" id="296719"/>
    <lineage>
        <taxon>Eukaryota</taxon>
        <taxon>Viridiplantae</taxon>
        <taxon>Streptophyta</taxon>
        <taxon>Embryophyta</taxon>
        <taxon>Tracheophyta</taxon>
        <taxon>Spermatophyta</taxon>
        <taxon>Magnoliopsida</taxon>
        <taxon>Liliopsida</taxon>
        <taxon>Poales</taxon>
        <taxon>Bromeliaceae</taxon>
        <taxon>Bromelioideae</taxon>
        <taxon>Ananas</taxon>
    </lineage>
</organism>
<evidence type="ECO:0000256" key="8">
    <source>
        <dbReference type="PROSITE-ProRule" id="PRU00071"/>
    </source>
</evidence>
<dbReference type="GO" id="GO:0005634">
    <property type="term" value="C:nucleus"/>
    <property type="evidence" value="ECO:0007669"/>
    <property type="project" value="UniProtKB-SubCell"/>
</dbReference>
<dbReference type="InterPro" id="IPR007493">
    <property type="entry name" value="DUF538"/>
</dbReference>
<dbReference type="InterPro" id="IPR036758">
    <property type="entry name" value="At5g01610-like"/>
</dbReference>
<accession>A0A6V7PBZ8</accession>
<evidence type="ECO:0000256" key="2">
    <source>
        <dbReference type="ARBA" id="ARBA00022771"/>
    </source>
</evidence>
<dbReference type="InterPro" id="IPR045174">
    <property type="entry name" value="Dof"/>
</dbReference>
<evidence type="ECO:0000256" key="6">
    <source>
        <dbReference type="ARBA" id="ARBA00023163"/>
    </source>
</evidence>
<reference evidence="11" key="1">
    <citation type="submission" date="2020-07" db="EMBL/GenBank/DDBJ databases">
        <authorList>
            <person name="Lin J."/>
        </authorList>
    </citation>
    <scope>NUCLEOTIDE SEQUENCE</scope>
</reference>
<dbReference type="SUPFAM" id="SSF141562">
    <property type="entry name" value="At5g01610-like"/>
    <property type="match status" value="1"/>
</dbReference>
<keyword evidence="3 9" id="KW-0862">Zinc</keyword>
<keyword evidence="1 9" id="KW-0479">Metal-binding</keyword>